<reference evidence="5 6" key="1">
    <citation type="submission" date="2020-02" db="EMBL/GenBank/DDBJ databases">
        <title>Draft Genome Sequence of Verrucosispora sp. Strain CWR15, Isolated from Gulf of Mexico Sponge.</title>
        <authorList>
            <person name="Kennedy S.J."/>
            <person name="Cella E."/>
            <person name="Azarian T."/>
            <person name="Baker B.J."/>
            <person name="Shaw L.N."/>
        </authorList>
    </citation>
    <scope>NUCLEOTIDE SEQUENCE [LARGE SCALE GENOMIC DNA]</scope>
    <source>
        <strain evidence="5 6">CWR15</strain>
    </source>
</reference>
<dbReference type="InterPro" id="IPR011991">
    <property type="entry name" value="ArsR-like_HTH"/>
</dbReference>
<keyword evidence="2" id="KW-0238">DNA-binding</keyword>
<dbReference type="InterPro" id="IPR001845">
    <property type="entry name" value="HTH_ArsR_DNA-bd_dom"/>
</dbReference>
<evidence type="ECO:0000256" key="1">
    <source>
        <dbReference type="ARBA" id="ARBA00023015"/>
    </source>
</evidence>
<dbReference type="CDD" id="cd00090">
    <property type="entry name" value="HTH_ARSR"/>
    <property type="match status" value="1"/>
</dbReference>
<dbReference type="InterPro" id="IPR036388">
    <property type="entry name" value="WH-like_DNA-bd_sf"/>
</dbReference>
<proteinExistence type="predicted"/>
<evidence type="ECO:0000256" key="2">
    <source>
        <dbReference type="ARBA" id="ARBA00023125"/>
    </source>
</evidence>
<dbReference type="SMART" id="SM00418">
    <property type="entry name" value="HTH_ARSR"/>
    <property type="match status" value="1"/>
</dbReference>
<evidence type="ECO:0000313" key="5">
    <source>
        <dbReference type="EMBL" id="NGM13281.1"/>
    </source>
</evidence>
<dbReference type="InterPro" id="IPR036390">
    <property type="entry name" value="WH_DNA-bd_sf"/>
</dbReference>
<keyword evidence="1" id="KW-0805">Transcription regulation</keyword>
<dbReference type="EMBL" id="SAIY01000003">
    <property type="protein sequence ID" value="NGM13281.1"/>
    <property type="molecule type" value="Genomic_DNA"/>
</dbReference>
<dbReference type="SUPFAM" id="SSF46785">
    <property type="entry name" value="Winged helix' DNA-binding domain"/>
    <property type="match status" value="1"/>
</dbReference>
<evidence type="ECO:0000259" key="4">
    <source>
        <dbReference type="SMART" id="SM00418"/>
    </source>
</evidence>
<organism evidence="5 6">
    <name type="scientific">Verrucosispora sioxanthis</name>
    <dbReference type="NCBI Taxonomy" id="2499994"/>
    <lineage>
        <taxon>Bacteria</taxon>
        <taxon>Bacillati</taxon>
        <taxon>Actinomycetota</taxon>
        <taxon>Actinomycetes</taxon>
        <taxon>Micromonosporales</taxon>
        <taxon>Micromonosporaceae</taxon>
        <taxon>Micromonospora</taxon>
    </lineage>
</organism>
<protein>
    <submittedName>
        <fullName evidence="5">Helix-turn-helix transcriptional regulator</fullName>
    </submittedName>
</protein>
<comment type="caution">
    <text evidence="5">The sequence shown here is derived from an EMBL/GenBank/DDBJ whole genome shotgun (WGS) entry which is preliminary data.</text>
</comment>
<sequence>MSRWRVPVDLLAGSRFVISPMTDTVAALKALHLPRHPWQRSWQRPHLAAYQRMLARRPVLPALLAAAFAPRWIADFLTLPPATATPTFAEELAVVAARSDERIRADLRATRPGPLAEVLCHDGLTEQVRYLLDWVWTHTVRPEWPERERRLRADVVARTARLSAHGWAGLFADLNPGMRWLGDGWLQVNDHPAAPLPLDRAEQLVFVPAHCAKGWVVWDQDRFGMVYPASGILAEVSPPTPDGLDRLIGPNRAAILVRLGTPLSTSHLAALTGLSLGAVGDHLRILLDAGMVTKRRSGREVLYWRTARGAALAADDPVPADVRVDEDVRPD</sequence>
<accession>A0A6M1L3A5</accession>
<name>A0A6M1L3A5_9ACTN</name>
<gene>
    <name evidence="5" type="ORF">ENC19_11695</name>
</gene>
<dbReference type="RefSeq" id="WP_164447193.1">
    <property type="nucleotide sequence ID" value="NZ_SAIY01000003.1"/>
</dbReference>
<keyword evidence="3" id="KW-0804">Transcription</keyword>
<dbReference type="GO" id="GO:0003677">
    <property type="term" value="F:DNA binding"/>
    <property type="evidence" value="ECO:0007669"/>
    <property type="project" value="UniProtKB-KW"/>
</dbReference>
<dbReference type="AlphaFoldDB" id="A0A6M1L3A5"/>
<feature type="domain" description="HTH arsR-type" evidence="4">
    <location>
        <begin position="242"/>
        <end position="316"/>
    </location>
</feature>
<evidence type="ECO:0000313" key="6">
    <source>
        <dbReference type="Proteomes" id="UP000478148"/>
    </source>
</evidence>
<keyword evidence="6" id="KW-1185">Reference proteome</keyword>
<dbReference type="PANTHER" id="PTHR43132">
    <property type="entry name" value="ARSENICAL RESISTANCE OPERON REPRESSOR ARSR-RELATED"/>
    <property type="match status" value="1"/>
</dbReference>
<evidence type="ECO:0000256" key="3">
    <source>
        <dbReference type="ARBA" id="ARBA00023163"/>
    </source>
</evidence>
<dbReference type="PANTHER" id="PTHR43132:SF6">
    <property type="entry name" value="HTH-TYPE TRANSCRIPTIONAL REPRESSOR CZRA"/>
    <property type="match status" value="1"/>
</dbReference>
<dbReference type="Pfam" id="PF12840">
    <property type="entry name" value="HTH_20"/>
    <property type="match status" value="1"/>
</dbReference>
<dbReference type="Proteomes" id="UP000478148">
    <property type="component" value="Unassembled WGS sequence"/>
</dbReference>
<dbReference type="InterPro" id="IPR051011">
    <property type="entry name" value="Metal_resp_trans_reg"/>
</dbReference>
<dbReference type="Gene3D" id="1.10.10.10">
    <property type="entry name" value="Winged helix-like DNA-binding domain superfamily/Winged helix DNA-binding domain"/>
    <property type="match status" value="1"/>
</dbReference>
<dbReference type="GO" id="GO:0003700">
    <property type="term" value="F:DNA-binding transcription factor activity"/>
    <property type="evidence" value="ECO:0007669"/>
    <property type="project" value="InterPro"/>
</dbReference>